<dbReference type="Gene3D" id="3.30.2310.20">
    <property type="entry name" value="RelE-like"/>
    <property type="match status" value="1"/>
</dbReference>
<dbReference type="EMBL" id="SWBO01000012">
    <property type="protein sequence ID" value="TKB97349.1"/>
    <property type="molecule type" value="Genomic_DNA"/>
</dbReference>
<dbReference type="OrthoDB" id="595476at2"/>
<keyword evidence="1" id="KW-1277">Toxin-antitoxin system</keyword>
<reference evidence="2 3" key="1">
    <citation type="submission" date="2019-04" db="EMBL/GenBank/DDBJ databases">
        <title>Pedobacter sp. AR-2-6 sp. nov., isolated from Arctic soil.</title>
        <authorList>
            <person name="Dahal R.H."/>
            <person name="Kim D.-U."/>
        </authorList>
    </citation>
    <scope>NUCLEOTIDE SEQUENCE [LARGE SCALE GENOMIC DNA]</scope>
    <source>
        <strain evidence="2 3">AR-2-6</strain>
    </source>
</reference>
<evidence type="ECO:0000313" key="2">
    <source>
        <dbReference type="EMBL" id="TKB97349.1"/>
    </source>
</evidence>
<proteinExistence type="predicted"/>
<organism evidence="2 3">
    <name type="scientific">Pedobacter cryotolerans</name>
    <dbReference type="NCBI Taxonomy" id="2571270"/>
    <lineage>
        <taxon>Bacteria</taxon>
        <taxon>Pseudomonadati</taxon>
        <taxon>Bacteroidota</taxon>
        <taxon>Sphingobacteriia</taxon>
        <taxon>Sphingobacteriales</taxon>
        <taxon>Sphingobacteriaceae</taxon>
        <taxon>Pedobacter</taxon>
    </lineage>
</organism>
<comment type="caution">
    <text evidence="2">The sequence shown here is derived from an EMBL/GenBank/DDBJ whole genome shotgun (WGS) entry which is preliminary data.</text>
</comment>
<evidence type="ECO:0000313" key="3">
    <source>
        <dbReference type="Proteomes" id="UP000310477"/>
    </source>
</evidence>
<protein>
    <submittedName>
        <fullName evidence="2">Type II toxin-antitoxin system RelE/ParE family toxin</fullName>
    </submittedName>
</protein>
<dbReference type="Proteomes" id="UP000310477">
    <property type="component" value="Unassembled WGS sequence"/>
</dbReference>
<gene>
    <name evidence="2" type="ORF">FA045_16485</name>
</gene>
<name>A0A4U1BWM5_9SPHI</name>
<dbReference type="AlphaFoldDB" id="A0A4U1BWM5"/>
<evidence type="ECO:0000256" key="1">
    <source>
        <dbReference type="ARBA" id="ARBA00022649"/>
    </source>
</evidence>
<dbReference type="InterPro" id="IPR035093">
    <property type="entry name" value="RelE/ParE_toxin_dom_sf"/>
</dbReference>
<sequence length="99" mass="11889">MVSYTIVFASIVKDELQVSYNWYEEQKLGLGEHFLMIIEGNVSSIANHPFFYPIKFSHYREYVVAKFPYVIVFEIIEENNIIYILHVFNTNRDYKNRLK</sequence>
<dbReference type="InterPro" id="IPR007712">
    <property type="entry name" value="RelE/ParE_toxin"/>
</dbReference>
<keyword evidence="3" id="KW-1185">Reference proteome</keyword>
<accession>A0A4U1BWM5</accession>
<dbReference type="Pfam" id="PF05016">
    <property type="entry name" value="ParE_toxin"/>
    <property type="match status" value="1"/>
</dbReference>